<dbReference type="Proteomes" id="UP000523795">
    <property type="component" value="Unassembled WGS sequence"/>
</dbReference>
<organism evidence="7 8">
    <name type="scientific">Arthrobacter deserti</name>
    <dbReference type="NCBI Taxonomy" id="1742687"/>
    <lineage>
        <taxon>Bacteria</taxon>
        <taxon>Bacillati</taxon>
        <taxon>Actinomycetota</taxon>
        <taxon>Actinomycetes</taxon>
        <taxon>Micrococcales</taxon>
        <taxon>Micrococcaceae</taxon>
        <taxon>Arthrobacter</taxon>
    </lineage>
</organism>
<proteinExistence type="inferred from homology"/>
<reference evidence="7 8" key="1">
    <citation type="submission" date="2020-04" db="EMBL/GenBank/DDBJ databases">
        <authorList>
            <person name="Liu S."/>
        </authorList>
    </citation>
    <scope>NUCLEOTIDE SEQUENCE [LARGE SCALE GENOMIC DNA]</scope>
    <source>
        <strain evidence="7 8">CGMCC 1.15091</strain>
    </source>
</reference>
<feature type="transmembrane region" description="Helical" evidence="6">
    <location>
        <begin position="84"/>
        <end position="106"/>
    </location>
</feature>
<dbReference type="Pfam" id="PF03649">
    <property type="entry name" value="UPF0014"/>
    <property type="match status" value="1"/>
</dbReference>
<feature type="non-terminal residue" evidence="7">
    <location>
        <position position="1"/>
    </location>
</feature>
<comment type="subcellular location">
    <subcellularLocation>
        <location evidence="1">Membrane</location>
        <topology evidence="1">Multi-pass membrane protein</topology>
    </subcellularLocation>
</comment>
<feature type="transmembrane region" description="Helical" evidence="6">
    <location>
        <begin position="112"/>
        <end position="132"/>
    </location>
</feature>
<feature type="non-terminal residue" evidence="7">
    <location>
        <position position="161"/>
    </location>
</feature>
<evidence type="ECO:0000256" key="1">
    <source>
        <dbReference type="ARBA" id="ARBA00004141"/>
    </source>
</evidence>
<comment type="similarity">
    <text evidence="2">Belongs to the UPF0014 family.</text>
</comment>
<sequence>PTLVCLGLLIAIAAATLGAYGMRHWSAAAWAVGRAAAQLAALSLVLSGVIGELPWVWAALGVMLTAAVLTTARRLRAGARMVPWIAASMTFGAGTVLAAVFLTGAIQPAPQNVLATGGIIIGSTMTVATLTGRRYRSSLVARRPEVEGWLALGAAPRQSTL</sequence>
<accession>A0ABX1JKZ8</accession>
<evidence type="ECO:0000256" key="2">
    <source>
        <dbReference type="ARBA" id="ARBA00005268"/>
    </source>
</evidence>
<evidence type="ECO:0000313" key="8">
    <source>
        <dbReference type="Proteomes" id="UP000523795"/>
    </source>
</evidence>
<evidence type="ECO:0000256" key="6">
    <source>
        <dbReference type="SAM" id="Phobius"/>
    </source>
</evidence>
<comment type="caution">
    <text evidence="7">The sequence shown here is derived from an EMBL/GenBank/DDBJ whole genome shotgun (WGS) entry which is preliminary data.</text>
</comment>
<keyword evidence="3 6" id="KW-0812">Transmembrane</keyword>
<dbReference type="PANTHER" id="PTHR30028:SF0">
    <property type="entry name" value="PROTEIN ALUMINUM SENSITIVE 3"/>
    <property type="match status" value="1"/>
</dbReference>
<name>A0ABX1JKZ8_9MICC</name>
<keyword evidence="4 6" id="KW-1133">Transmembrane helix</keyword>
<keyword evidence="5 6" id="KW-0472">Membrane</keyword>
<gene>
    <name evidence="7" type="ORF">HER39_05255</name>
</gene>
<keyword evidence="8" id="KW-1185">Reference proteome</keyword>
<protein>
    <submittedName>
        <fullName evidence="7">ABC transporter permease</fullName>
    </submittedName>
</protein>
<evidence type="ECO:0000256" key="3">
    <source>
        <dbReference type="ARBA" id="ARBA00022692"/>
    </source>
</evidence>
<evidence type="ECO:0000256" key="4">
    <source>
        <dbReference type="ARBA" id="ARBA00022989"/>
    </source>
</evidence>
<evidence type="ECO:0000256" key="5">
    <source>
        <dbReference type="ARBA" id="ARBA00023136"/>
    </source>
</evidence>
<evidence type="ECO:0000313" key="7">
    <source>
        <dbReference type="EMBL" id="NKX49992.1"/>
    </source>
</evidence>
<dbReference type="EMBL" id="JAAZSR010000052">
    <property type="protein sequence ID" value="NKX49992.1"/>
    <property type="molecule type" value="Genomic_DNA"/>
</dbReference>
<dbReference type="InterPro" id="IPR005226">
    <property type="entry name" value="UPF0014_fam"/>
</dbReference>
<dbReference type="PANTHER" id="PTHR30028">
    <property type="entry name" value="UPF0014 INNER MEMBRANE PROTEIN YBBM-RELATED"/>
    <property type="match status" value="1"/>
</dbReference>